<keyword evidence="9 13" id="KW-1015">Disulfide bond</keyword>
<dbReference type="GO" id="GO:0046593">
    <property type="term" value="F:mandelonitrile lyase activity"/>
    <property type="evidence" value="ECO:0007669"/>
    <property type="project" value="UniProtKB-EC"/>
</dbReference>
<feature type="binding site" evidence="12">
    <location>
        <position position="124"/>
    </location>
    <ligand>
        <name>FAD</name>
        <dbReference type="ChEBI" id="CHEBI:57692"/>
    </ligand>
</feature>
<keyword evidence="19" id="KW-1185">Reference proteome</keyword>
<feature type="binding site" evidence="12">
    <location>
        <begin position="526"/>
        <end position="527"/>
    </location>
    <ligand>
        <name>FAD</name>
        <dbReference type="ChEBI" id="CHEBI:57692"/>
    </ligand>
</feature>
<dbReference type="Proteomes" id="UP001237642">
    <property type="component" value="Unassembled WGS sequence"/>
</dbReference>
<dbReference type="SUPFAM" id="SSF51905">
    <property type="entry name" value="FAD/NAD(P)-binding domain"/>
    <property type="match status" value="1"/>
</dbReference>
<evidence type="ECO:0000256" key="11">
    <source>
        <dbReference type="ARBA" id="ARBA00023239"/>
    </source>
</evidence>
<feature type="binding site" evidence="12">
    <location>
        <position position="515"/>
    </location>
    <ligand>
        <name>FAD</name>
        <dbReference type="ChEBI" id="CHEBI:57692"/>
    </ligand>
</feature>
<evidence type="ECO:0000256" key="3">
    <source>
        <dbReference type="ARBA" id="ARBA00010790"/>
    </source>
</evidence>
<dbReference type="GO" id="GO:0050660">
    <property type="term" value="F:flavin adenine dinucleotide binding"/>
    <property type="evidence" value="ECO:0007669"/>
    <property type="project" value="InterPro"/>
</dbReference>
<evidence type="ECO:0000259" key="16">
    <source>
        <dbReference type="PROSITE" id="PS00623"/>
    </source>
</evidence>
<dbReference type="InterPro" id="IPR036188">
    <property type="entry name" value="FAD/NAD-bd_sf"/>
</dbReference>
<dbReference type="SUPFAM" id="SSF54373">
    <property type="entry name" value="FAD-linked reductases, C-terminal domain"/>
    <property type="match status" value="1"/>
</dbReference>
<evidence type="ECO:0000313" key="19">
    <source>
        <dbReference type="Proteomes" id="UP001237642"/>
    </source>
</evidence>
<dbReference type="PANTHER" id="PTHR45968">
    <property type="entry name" value="OSJNBA0019K04.7 PROTEIN"/>
    <property type="match status" value="1"/>
</dbReference>
<evidence type="ECO:0000256" key="10">
    <source>
        <dbReference type="ARBA" id="ARBA00023180"/>
    </source>
</evidence>
<evidence type="ECO:0000256" key="4">
    <source>
        <dbReference type="ARBA" id="ARBA00011245"/>
    </source>
</evidence>
<evidence type="ECO:0000256" key="1">
    <source>
        <dbReference type="ARBA" id="ARBA00001147"/>
    </source>
</evidence>
<comment type="cofactor">
    <cofactor evidence="2 12">
        <name>FAD</name>
        <dbReference type="ChEBI" id="CHEBI:57692"/>
    </cofactor>
</comment>
<evidence type="ECO:0000313" key="18">
    <source>
        <dbReference type="EMBL" id="KAK1366836.1"/>
    </source>
</evidence>
<dbReference type="EMBL" id="JAUIZM010000009">
    <property type="protein sequence ID" value="KAK1366836.1"/>
    <property type="molecule type" value="Genomic_DNA"/>
</dbReference>
<comment type="caution">
    <text evidence="18">The sequence shown here is derived from an EMBL/GenBank/DDBJ whole genome shotgun (WGS) entry which is preliminary data.</text>
</comment>
<evidence type="ECO:0000256" key="14">
    <source>
        <dbReference type="RuleBase" id="RU003968"/>
    </source>
</evidence>
<reference evidence="18" key="2">
    <citation type="submission" date="2023-05" db="EMBL/GenBank/DDBJ databases">
        <authorList>
            <person name="Schelkunov M.I."/>
        </authorList>
    </citation>
    <scope>NUCLEOTIDE SEQUENCE</scope>
    <source>
        <strain evidence="18">Hsosn_3</strain>
        <tissue evidence="18">Leaf</tissue>
    </source>
</reference>
<evidence type="ECO:0000256" key="5">
    <source>
        <dbReference type="ARBA" id="ARBA00013074"/>
    </source>
</evidence>
<keyword evidence="6 14" id="KW-0285">Flavoprotein</keyword>
<dbReference type="InterPro" id="IPR007867">
    <property type="entry name" value="GMC_OxRtase_C"/>
</dbReference>
<proteinExistence type="inferred from homology"/>
<dbReference type="AlphaFoldDB" id="A0AAD8HHT7"/>
<feature type="disulfide bond" evidence="13">
    <location>
        <begin position="427"/>
        <end position="478"/>
    </location>
</feature>
<evidence type="ECO:0000256" key="2">
    <source>
        <dbReference type="ARBA" id="ARBA00001974"/>
    </source>
</evidence>
<evidence type="ECO:0000256" key="9">
    <source>
        <dbReference type="ARBA" id="ARBA00023157"/>
    </source>
</evidence>
<dbReference type="EC" id="4.1.2.10" evidence="5"/>
<name>A0AAD8HHT7_9APIA</name>
<dbReference type="PROSITE" id="PS00624">
    <property type="entry name" value="GMC_OXRED_2"/>
    <property type="match status" value="1"/>
</dbReference>
<feature type="binding site" evidence="12">
    <location>
        <position position="240"/>
    </location>
    <ligand>
        <name>FAD</name>
        <dbReference type="ChEBI" id="CHEBI:57692"/>
    </ligand>
</feature>
<dbReference type="PIRSF" id="PIRSF000137">
    <property type="entry name" value="Alcohol_oxidase"/>
    <property type="match status" value="1"/>
</dbReference>
<feature type="chain" id="PRO_5042265605" description="(R)-mandelonitrile lyase" evidence="15">
    <location>
        <begin position="28"/>
        <end position="549"/>
    </location>
</feature>
<organism evidence="18 19">
    <name type="scientific">Heracleum sosnowskyi</name>
    <dbReference type="NCBI Taxonomy" id="360622"/>
    <lineage>
        <taxon>Eukaryota</taxon>
        <taxon>Viridiplantae</taxon>
        <taxon>Streptophyta</taxon>
        <taxon>Embryophyta</taxon>
        <taxon>Tracheophyta</taxon>
        <taxon>Spermatophyta</taxon>
        <taxon>Magnoliopsida</taxon>
        <taxon>eudicotyledons</taxon>
        <taxon>Gunneridae</taxon>
        <taxon>Pentapetalae</taxon>
        <taxon>asterids</taxon>
        <taxon>campanulids</taxon>
        <taxon>Apiales</taxon>
        <taxon>Apiaceae</taxon>
        <taxon>Apioideae</taxon>
        <taxon>apioid superclade</taxon>
        <taxon>Tordylieae</taxon>
        <taxon>Tordyliinae</taxon>
        <taxon>Heracleum</taxon>
    </lineage>
</organism>
<keyword evidence="8 12" id="KW-0274">FAD</keyword>
<evidence type="ECO:0000259" key="17">
    <source>
        <dbReference type="PROSITE" id="PS00624"/>
    </source>
</evidence>
<protein>
    <recommendedName>
        <fullName evidence="5">(R)-mandelonitrile lyase</fullName>
        <ecNumber evidence="5">4.1.2.10</ecNumber>
    </recommendedName>
</protein>
<evidence type="ECO:0000256" key="6">
    <source>
        <dbReference type="ARBA" id="ARBA00022630"/>
    </source>
</evidence>
<comment type="subunit">
    <text evidence="4">Monomer.</text>
</comment>
<accession>A0AAD8HHT7</accession>
<dbReference type="Gene3D" id="3.30.410.40">
    <property type="match status" value="1"/>
</dbReference>
<gene>
    <name evidence="18" type="ORF">POM88_042397</name>
</gene>
<comment type="similarity">
    <text evidence="3 14">Belongs to the GMC oxidoreductase family.</text>
</comment>
<evidence type="ECO:0000256" key="12">
    <source>
        <dbReference type="PIRSR" id="PIRSR000137-2"/>
    </source>
</evidence>
<feature type="signal peptide" evidence="15">
    <location>
        <begin position="1"/>
        <end position="27"/>
    </location>
</feature>
<evidence type="ECO:0000256" key="8">
    <source>
        <dbReference type="ARBA" id="ARBA00022827"/>
    </source>
</evidence>
<evidence type="ECO:0000256" key="15">
    <source>
        <dbReference type="SAM" id="SignalP"/>
    </source>
</evidence>
<dbReference type="Pfam" id="PF00732">
    <property type="entry name" value="GMC_oxred_N"/>
    <property type="match status" value="1"/>
</dbReference>
<sequence length="549" mass="60543">MVQRAPENAYVLFLLFLGLWGIHSAHAQDLSYLKFVQDATTFSPQDNHYDYIVVGGGTAGCPLAATLSENYTVLLIERGGDAHSNPNVMREENLLTNALQINDKDSPSESFTSEDGIPNIRGRVLGGSSMVNFGIYSRGDPDFYNRSGVNWDFDVVKRAYEWVEETVVFRKNELDLWQSSVKEALLQSDVTPYNGFTLDHEGGTKITSSTFDATGRRYGAVELLNKGKRGNLQVVVNATVEKVLFTSNTTDVSAVGVIYKDSNGRSHQVQVGGNGEVILSAGALGSPQLLLVSGVGPSSYLASMNIPVVHHQPFVGQFMIDPPMNMVSFLSPFPIPIKGSSDRTVGIQKNSYIIEAVSAVSPFFSPVSRIFFPYPYAHLNITSLSIVAKTSEPMSSGSLKLASKQTVSITPTVRFNYFADPRDLSHCISGMQTIGKMIRNPIMDQYKFQDKDGNKYYQFLGLSLPENLSDRREMESFCRRTVAPIYHYHGGCTMKKVTDIDFKVTGIKALRVVDGSTFVVSPGTNPQATLMMMGRYVGLKMKEERMHSV</sequence>
<dbReference type="GO" id="GO:0016614">
    <property type="term" value="F:oxidoreductase activity, acting on CH-OH group of donors"/>
    <property type="evidence" value="ECO:0007669"/>
    <property type="project" value="InterPro"/>
</dbReference>
<dbReference type="PANTHER" id="PTHR45968:SF23">
    <property type="entry name" value="GLUCOSE-METHANOL-CHOLINE OXIDOREDUCTASE N-TERMINAL DOMAIN-CONTAINING PROTEIN"/>
    <property type="match status" value="1"/>
</dbReference>
<dbReference type="Pfam" id="PF05199">
    <property type="entry name" value="GMC_oxred_C"/>
    <property type="match status" value="1"/>
</dbReference>
<dbReference type="PROSITE" id="PS00623">
    <property type="entry name" value="GMC_OXRED_1"/>
    <property type="match status" value="1"/>
</dbReference>
<evidence type="ECO:0000256" key="13">
    <source>
        <dbReference type="PIRSR" id="PIRSR000137-3"/>
    </source>
</evidence>
<dbReference type="InterPro" id="IPR012132">
    <property type="entry name" value="GMC_OxRdtase"/>
</dbReference>
<reference evidence="18" key="1">
    <citation type="submission" date="2023-02" db="EMBL/GenBank/DDBJ databases">
        <title>Genome of toxic invasive species Heracleum sosnowskyi carries increased number of genes despite the absence of recent whole-genome duplications.</title>
        <authorList>
            <person name="Schelkunov M."/>
            <person name="Shtratnikova V."/>
            <person name="Makarenko M."/>
            <person name="Klepikova A."/>
            <person name="Omelchenko D."/>
            <person name="Novikova G."/>
            <person name="Obukhova E."/>
            <person name="Bogdanov V."/>
            <person name="Penin A."/>
            <person name="Logacheva M."/>
        </authorList>
    </citation>
    <scope>NUCLEOTIDE SEQUENCE</scope>
    <source>
        <strain evidence="18">Hsosn_3</strain>
        <tissue evidence="18">Leaf</tissue>
    </source>
</reference>
<keyword evidence="10" id="KW-0325">Glycoprotein</keyword>
<dbReference type="InterPro" id="IPR000172">
    <property type="entry name" value="GMC_OxRdtase_N"/>
</dbReference>
<keyword evidence="11 18" id="KW-0456">Lyase</keyword>
<feature type="domain" description="Glucose-methanol-choline oxidoreductase N-terminal" evidence="17">
    <location>
        <begin position="282"/>
        <end position="296"/>
    </location>
</feature>
<dbReference type="InterPro" id="IPR051871">
    <property type="entry name" value="GMC_Oxidoreductase-Related"/>
</dbReference>
<dbReference type="Gene3D" id="3.50.50.60">
    <property type="entry name" value="FAD/NAD(P)-binding domain"/>
    <property type="match status" value="1"/>
</dbReference>
<comment type="catalytic activity">
    <reaction evidence="1">
        <text>(R)-mandelonitrile = benzaldehyde + hydrogen cyanide</text>
        <dbReference type="Rhea" id="RHEA:18313"/>
        <dbReference type="ChEBI" id="CHEBI:17169"/>
        <dbReference type="ChEBI" id="CHEBI:18407"/>
        <dbReference type="ChEBI" id="CHEBI:18450"/>
        <dbReference type="EC" id="4.1.2.10"/>
    </reaction>
</comment>
<keyword evidence="7 15" id="KW-0732">Signal</keyword>
<feature type="domain" description="Glucose-methanol-choline oxidoreductase N-terminal" evidence="16">
    <location>
        <begin position="122"/>
        <end position="145"/>
    </location>
</feature>
<evidence type="ECO:0000256" key="7">
    <source>
        <dbReference type="ARBA" id="ARBA00022729"/>
    </source>
</evidence>